<dbReference type="SUPFAM" id="SSF161098">
    <property type="entry name" value="MetI-like"/>
    <property type="match status" value="1"/>
</dbReference>
<protein>
    <submittedName>
        <fullName evidence="7">Peptide/nickel transport system permease protein</fullName>
    </submittedName>
</protein>
<dbReference type="AlphaFoldDB" id="A0A1H9YHG2"/>
<accession>A0A1H9YHG2</accession>
<keyword evidence="3 5" id="KW-1133">Transmembrane helix</keyword>
<dbReference type="PANTHER" id="PTHR43376">
    <property type="entry name" value="OLIGOPEPTIDE TRANSPORT SYSTEM PERMEASE PROTEIN"/>
    <property type="match status" value="1"/>
</dbReference>
<dbReference type="GO" id="GO:0005886">
    <property type="term" value="C:plasma membrane"/>
    <property type="evidence" value="ECO:0007669"/>
    <property type="project" value="UniProtKB-SubCell"/>
</dbReference>
<comment type="subcellular location">
    <subcellularLocation>
        <location evidence="5">Cell membrane</location>
        <topology evidence="5">Multi-pass membrane protein</topology>
    </subcellularLocation>
    <subcellularLocation>
        <location evidence="1">Membrane</location>
        <topology evidence="1">Multi-pass membrane protein</topology>
    </subcellularLocation>
</comment>
<dbReference type="STRING" id="1120990.SAMN03080614_100327"/>
<keyword evidence="8" id="KW-1185">Reference proteome</keyword>
<dbReference type="PANTHER" id="PTHR43376:SF1">
    <property type="entry name" value="OLIGOPEPTIDE TRANSPORT SYSTEM PERMEASE PROTEIN"/>
    <property type="match status" value="1"/>
</dbReference>
<proteinExistence type="inferred from homology"/>
<dbReference type="OrthoDB" id="9773221at2"/>
<dbReference type="Pfam" id="PF00528">
    <property type="entry name" value="BPD_transp_1"/>
    <property type="match status" value="1"/>
</dbReference>
<keyword evidence="2 5" id="KW-0812">Transmembrane</keyword>
<evidence type="ECO:0000256" key="3">
    <source>
        <dbReference type="ARBA" id="ARBA00022989"/>
    </source>
</evidence>
<dbReference type="InterPro" id="IPR000515">
    <property type="entry name" value="MetI-like"/>
</dbReference>
<evidence type="ECO:0000256" key="1">
    <source>
        <dbReference type="ARBA" id="ARBA00004141"/>
    </source>
</evidence>
<evidence type="ECO:0000259" key="6">
    <source>
        <dbReference type="PROSITE" id="PS50928"/>
    </source>
</evidence>
<feature type="transmembrane region" description="Helical" evidence="5">
    <location>
        <begin position="138"/>
        <end position="163"/>
    </location>
</feature>
<gene>
    <name evidence="7" type="ORF">SAMN03080614_100327</name>
</gene>
<reference evidence="8" key="1">
    <citation type="submission" date="2016-10" db="EMBL/GenBank/DDBJ databases">
        <authorList>
            <person name="Varghese N."/>
            <person name="Submissions S."/>
        </authorList>
    </citation>
    <scope>NUCLEOTIDE SEQUENCE [LARGE SCALE GENOMIC DNA]</scope>
    <source>
        <strain evidence="8">DSM 13577</strain>
    </source>
</reference>
<feature type="domain" description="ABC transmembrane type-1" evidence="6">
    <location>
        <begin position="102"/>
        <end position="321"/>
    </location>
</feature>
<feature type="transmembrane region" description="Helical" evidence="5">
    <location>
        <begin position="7"/>
        <end position="26"/>
    </location>
</feature>
<evidence type="ECO:0000313" key="8">
    <source>
        <dbReference type="Proteomes" id="UP000243819"/>
    </source>
</evidence>
<evidence type="ECO:0000256" key="4">
    <source>
        <dbReference type="ARBA" id="ARBA00023136"/>
    </source>
</evidence>
<keyword evidence="4 5" id="KW-0472">Membrane</keyword>
<dbReference type="GO" id="GO:0055085">
    <property type="term" value="P:transmembrane transport"/>
    <property type="evidence" value="ECO:0007669"/>
    <property type="project" value="InterPro"/>
</dbReference>
<dbReference type="InterPro" id="IPR035906">
    <property type="entry name" value="MetI-like_sf"/>
</dbReference>
<comment type="similarity">
    <text evidence="5">Belongs to the binding-protein-dependent transport system permease family.</text>
</comment>
<name>A0A1H9YHG2_9FIRM</name>
<feature type="transmembrane region" description="Helical" evidence="5">
    <location>
        <begin position="295"/>
        <end position="321"/>
    </location>
</feature>
<feature type="transmembrane region" description="Helical" evidence="5">
    <location>
        <begin position="183"/>
        <end position="204"/>
    </location>
</feature>
<evidence type="ECO:0000256" key="5">
    <source>
        <dbReference type="RuleBase" id="RU363032"/>
    </source>
</evidence>
<dbReference type="PROSITE" id="PS50928">
    <property type="entry name" value="ABC_TM1"/>
    <property type="match status" value="1"/>
</dbReference>
<sequence length="328" mass="36355">MDYFIKRIVYLILVFMISVSIIFVLVNNMPGDPAFGLAVSIAQQRNMEIEQALEIARRMIGVSEDMSFIEGYIKFLSNLLRGNFGYSTFYNTSVNEIIAKSLPWTIFVISLATLLSFLIGVYLGAFTAHKKGTIIENIISTLSSIVQAIPPFVLAVLILFLFSVRLKLLPMGGAYPVGLTPTISINFIFIIFIHALGPVLATAIPQTASWILTMRGNTTQVMEEDFIRFAEMRGLKDRVIAGKYIRNNAILPLIAGLAISLGYMLGGHTLVEAIFNYPGIGFYFARAIAVRDFSLLTGLFSLIVIGVVITTFIAEIIYIIIDPRVKMK</sequence>
<feature type="transmembrane region" description="Helical" evidence="5">
    <location>
        <begin position="250"/>
        <end position="275"/>
    </location>
</feature>
<dbReference type="EMBL" id="FOIF01000003">
    <property type="protein sequence ID" value="SES68489.1"/>
    <property type="molecule type" value="Genomic_DNA"/>
</dbReference>
<feature type="transmembrane region" description="Helical" evidence="5">
    <location>
        <begin position="104"/>
        <end position="126"/>
    </location>
</feature>
<dbReference type="RefSeq" id="WP_091348429.1">
    <property type="nucleotide sequence ID" value="NZ_FOIF01000003.1"/>
</dbReference>
<keyword evidence="5" id="KW-0813">Transport</keyword>
<dbReference type="CDD" id="cd06261">
    <property type="entry name" value="TM_PBP2"/>
    <property type="match status" value="1"/>
</dbReference>
<dbReference type="Gene3D" id="1.10.3720.10">
    <property type="entry name" value="MetI-like"/>
    <property type="match status" value="1"/>
</dbReference>
<organism evidence="7 8">
    <name type="scientific">Anaerobranca gottschalkii DSM 13577</name>
    <dbReference type="NCBI Taxonomy" id="1120990"/>
    <lineage>
        <taxon>Bacteria</taxon>
        <taxon>Bacillati</taxon>
        <taxon>Bacillota</taxon>
        <taxon>Clostridia</taxon>
        <taxon>Eubacteriales</taxon>
        <taxon>Proteinivoracaceae</taxon>
        <taxon>Anaerobranca</taxon>
    </lineage>
</organism>
<dbReference type="Proteomes" id="UP000243819">
    <property type="component" value="Unassembled WGS sequence"/>
</dbReference>
<evidence type="ECO:0000313" key="7">
    <source>
        <dbReference type="EMBL" id="SES68489.1"/>
    </source>
</evidence>
<evidence type="ECO:0000256" key="2">
    <source>
        <dbReference type="ARBA" id="ARBA00022692"/>
    </source>
</evidence>